<keyword evidence="9" id="KW-0961">Cell wall biogenesis/degradation</keyword>
<evidence type="ECO:0000256" key="5">
    <source>
        <dbReference type="ARBA" id="ARBA00022729"/>
    </source>
</evidence>
<dbReference type="OrthoDB" id="10029326at2759"/>
<evidence type="ECO:0000256" key="4">
    <source>
        <dbReference type="ARBA" id="ARBA00022692"/>
    </source>
</evidence>
<dbReference type="EMBL" id="KB469297">
    <property type="protein sequence ID" value="EPQ59739.1"/>
    <property type="molecule type" value="Genomic_DNA"/>
</dbReference>
<protein>
    <recommendedName>
        <fullName evidence="3">Protein BIG1</fullName>
    </recommendedName>
</protein>
<dbReference type="InterPro" id="IPR046756">
    <property type="entry name" value="VAS1/VOA1_TM"/>
</dbReference>
<evidence type="ECO:0000256" key="7">
    <source>
        <dbReference type="ARBA" id="ARBA00022989"/>
    </source>
</evidence>
<organism evidence="13 14">
    <name type="scientific">Gloeophyllum trabeum (strain ATCC 11539 / FP-39264 / Madison 617)</name>
    <name type="common">Brown rot fungus</name>
    <dbReference type="NCBI Taxonomy" id="670483"/>
    <lineage>
        <taxon>Eukaryota</taxon>
        <taxon>Fungi</taxon>
        <taxon>Dikarya</taxon>
        <taxon>Basidiomycota</taxon>
        <taxon>Agaricomycotina</taxon>
        <taxon>Agaricomycetes</taxon>
        <taxon>Gloeophyllales</taxon>
        <taxon>Gloeophyllaceae</taxon>
        <taxon>Gloeophyllum</taxon>
    </lineage>
</organism>
<evidence type="ECO:0000256" key="2">
    <source>
        <dbReference type="ARBA" id="ARBA00008203"/>
    </source>
</evidence>
<reference evidence="13 14" key="1">
    <citation type="journal article" date="2012" name="Science">
        <title>The Paleozoic origin of enzymatic lignin decomposition reconstructed from 31 fungal genomes.</title>
        <authorList>
            <person name="Floudas D."/>
            <person name="Binder M."/>
            <person name="Riley R."/>
            <person name="Barry K."/>
            <person name="Blanchette R.A."/>
            <person name="Henrissat B."/>
            <person name="Martinez A.T."/>
            <person name="Otillar R."/>
            <person name="Spatafora J.W."/>
            <person name="Yadav J.S."/>
            <person name="Aerts A."/>
            <person name="Benoit I."/>
            <person name="Boyd A."/>
            <person name="Carlson A."/>
            <person name="Copeland A."/>
            <person name="Coutinho P.M."/>
            <person name="de Vries R.P."/>
            <person name="Ferreira P."/>
            <person name="Findley K."/>
            <person name="Foster B."/>
            <person name="Gaskell J."/>
            <person name="Glotzer D."/>
            <person name="Gorecki P."/>
            <person name="Heitman J."/>
            <person name="Hesse C."/>
            <person name="Hori C."/>
            <person name="Igarashi K."/>
            <person name="Jurgens J.A."/>
            <person name="Kallen N."/>
            <person name="Kersten P."/>
            <person name="Kohler A."/>
            <person name="Kuees U."/>
            <person name="Kumar T.K.A."/>
            <person name="Kuo A."/>
            <person name="LaButti K."/>
            <person name="Larrondo L.F."/>
            <person name="Lindquist E."/>
            <person name="Ling A."/>
            <person name="Lombard V."/>
            <person name="Lucas S."/>
            <person name="Lundell T."/>
            <person name="Martin R."/>
            <person name="McLaughlin D.J."/>
            <person name="Morgenstern I."/>
            <person name="Morin E."/>
            <person name="Murat C."/>
            <person name="Nagy L.G."/>
            <person name="Nolan M."/>
            <person name="Ohm R.A."/>
            <person name="Patyshakuliyeva A."/>
            <person name="Rokas A."/>
            <person name="Ruiz-Duenas F.J."/>
            <person name="Sabat G."/>
            <person name="Salamov A."/>
            <person name="Samejima M."/>
            <person name="Schmutz J."/>
            <person name="Slot J.C."/>
            <person name="St John F."/>
            <person name="Stenlid J."/>
            <person name="Sun H."/>
            <person name="Sun S."/>
            <person name="Syed K."/>
            <person name="Tsang A."/>
            <person name="Wiebenga A."/>
            <person name="Young D."/>
            <person name="Pisabarro A."/>
            <person name="Eastwood D.C."/>
            <person name="Martin F."/>
            <person name="Cullen D."/>
            <person name="Grigoriev I.V."/>
            <person name="Hibbett D.S."/>
        </authorList>
    </citation>
    <scope>NUCLEOTIDE SEQUENCE [LARGE SCALE GENOMIC DNA]</scope>
    <source>
        <strain evidence="13 14">ATCC 11539</strain>
    </source>
</reference>
<evidence type="ECO:0000256" key="10">
    <source>
        <dbReference type="SAM" id="Phobius"/>
    </source>
</evidence>
<dbReference type="PANTHER" id="PTHR28285:SF1">
    <property type="entry name" value="PROTEIN BIG1"/>
    <property type="match status" value="1"/>
</dbReference>
<name>S7S1U2_GLOTA</name>
<dbReference type="RefSeq" id="XP_007861922.1">
    <property type="nucleotide sequence ID" value="XM_007863731.1"/>
</dbReference>
<dbReference type="Pfam" id="PF20520">
    <property type="entry name" value="Ac45-VOA1_TM"/>
    <property type="match status" value="1"/>
</dbReference>
<accession>S7S1U2</accession>
<proteinExistence type="inferred from homology"/>
<dbReference type="OMA" id="ICEHDAV"/>
<dbReference type="GeneID" id="19307081"/>
<keyword evidence="5 11" id="KW-0732">Signal</keyword>
<comment type="subcellular location">
    <subcellularLocation>
        <location evidence="1">Endoplasmic reticulum membrane</location>
        <topology evidence="1">Single-pass type I membrane protein</topology>
    </subcellularLocation>
</comment>
<dbReference type="GO" id="GO:0006078">
    <property type="term" value="P:(1-&gt;6)-beta-D-glucan biosynthetic process"/>
    <property type="evidence" value="ECO:0007669"/>
    <property type="project" value="TreeGrafter"/>
</dbReference>
<comment type="similarity">
    <text evidence="2">Belongs to the BIG1 family.</text>
</comment>
<dbReference type="Proteomes" id="UP000030669">
    <property type="component" value="Unassembled WGS sequence"/>
</dbReference>
<evidence type="ECO:0000313" key="13">
    <source>
        <dbReference type="EMBL" id="EPQ59739.1"/>
    </source>
</evidence>
<evidence type="ECO:0000256" key="9">
    <source>
        <dbReference type="ARBA" id="ARBA00023316"/>
    </source>
</evidence>
<evidence type="ECO:0000256" key="11">
    <source>
        <dbReference type="SAM" id="SignalP"/>
    </source>
</evidence>
<evidence type="ECO:0000256" key="6">
    <source>
        <dbReference type="ARBA" id="ARBA00022824"/>
    </source>
</evidence>
<dbReference type="PANTHER" id="PTHR28285">
    <property type="entry name" value="PROTEIN BIG1"/>
    <property type="match status" value="1"/>
</dbReference>
<keyword evidence="7 10" id="KW-1133">Transmembrane helix</keyword>
<dbReference type="GO" id="GO:0009272">
    <property type="term" value="P:fungal-type cell wall biogenesis"/>
    <property type="evidence" value="ECO:0007669"/>
    <property type="project" value="TreeGrafter"/>
</dbReference>
<feature type="transmembrane region" description="Helical" evidence="10">
    <location>
        <begin position="238"/>
        <end position="264"/>
    </location>
</feature>
<keyword evidence="14" id="KW-1185">Reference proteome</keyword>
<gene>
    <name evidence="13" type="ORF">GLOTRDRAFT_55986</name>
</gene>
<evidence type="ECO:0000256" key="1">
    <source>
        <dbReference type="ARBA" id="ARBA00004115"/>
    </source>
</evidence>
<evidence type="ECO:0000256" key="3">
    <source>
        <dbReference type="ARBA" id="ARBA00022089"/>
    </source>
</evidence>
<keyword evidence="4 10" id="KW-0812">Transmembrane</keyword>
<dbReference type="GO" id="GO:0005789">
    <property type="term" value="C:endoplasmic reticulum membrane"/>
    <property type="evidence" value="ECO:0007669"/>
    <property type="project" value="UniProtKB-SubCell"/>
</dbReference>
<evidence type="ECO:0000256" key="8">
    <source>
        <dbReference type="ARBA" id="ARBA00023136"/>
    </source>
</evidence>
<feature type="signal peptide" evidence="11">
    <location>
        <begin position="1"/>
        <end position="17"/>
    </location>
</feature>
<dbReference type="AlphaFoldDB" id="S7S1U2"/>
<keyword evidence="8 10" id="KW-0472">Membrane</keyword>
<dbReference type="KEGG" id="gtr:GLOTRDRAFT_55986"/>
<feature type="domain" description="V-type proton ATPase subunit S1/VOA1 transmembrane" evidence="12">
    <location>
        <begin position="233"/>
        <end position="271"/>
    </location>
</feature>
<evidence type="ECO:0000313" key="14">
    <source>
        <dbReference type="Proteomes" id="UP000030669"/>
    </source>
</evidence>
<evidence type="ECO:0000259" key="12">
    <source>
        <dbReference type="Pfam" id="PF20520"/>
    </source>
</evidence>
<dbReference type="HOGENOM" id="CLU_083986_0_0_1"/>
<sequence length="284" mass="30897">MAGRYLVVASLLASTYAFSNTYPLIAWASDSLTLPESVSSPSLEPVLNSFGHLETVCENDVIVVVEQPGLHASDLRTLSPSAPLSLALKGAASTLQLPYLRRSSDASLSEFVERISQRCNLPVISLSGSDVDRLHQVVRGRSRYIIYVEFPEISSESAWRRSLDINQRSANLYNHLQFLPASSKHLVLLAGAPRQEDCSDGHCLSPEVDIPSPAFMAPSNTTVPGGGILKRYQLLTPALIMTLIVALFVIVPVVYLGISALASIQAPARMEPPKRFNAQEKKTQ</sequence>
<feature type="chain" id="PRO_5004556850" description="Protein BIG1" evidence="11">
    <location>
        <begin position="18"/>
        <end position="284"/>
    </location>
</feature>
<dbReference type="GO" id="GO:0071555">
    <property type="term" value="P:cell wall organization"/>
    <property type="evidence" value="ECO:0007669"/>
    <property type="project" value="UniProtKB-KW"/>
</dbReference>
<dbReference type="eggNOG" id="ENOG502S5C0">
    <property type="taxonomic scope" value="Eukaryota"/>
</dbReference>
<keyword evidence="6" id="KW-0256">Endoplasmic reticulum</keyword>
<dbReference type="InterPro" id="IPR037654">
    <property type="entry name" value="Big1"/>
</dbReference>